<dbReference type="PANTHER" id="PTHR43586:SF15">
    <property type="entry name" value="BLR3095 PROTEIN"/>
    <property type="match status" value="1"/>
</dbReference>
<dbReference type="Gene3D" id="3.90.1150.10">
    <property type="entry name" value="Aspartate Aminotransferase, domain 1"/>
    <property type="match status" value="1"/>
</dbReference>
<dbReference type="InterPro" id="IPR000192">
    <property type="entry name" value="Aminotrans_V_dom"/>
</dbReference>
<evidence type="ECO:0000256" key="1">
    <source>
        <dbReference type="ARBA" id="ARBA00022898"/>
    </source>
</evidence>
<dbReference type="RefSeq" id="WP_419189891.1">
    <property type="nucleotide sequence ID" value="NZ_CP036526.1"/>
</dbReference>
<keyword evidence="3" id="KW-0808">Transferase</keyword>
<evidence type="ECO:0000313" key="4">
    <source>
        <dbReference type="Proteomes" id="UP000319817"/>
    </source>
</evidence>
<keyword evidence="1" id="KW-0663">Pyridoxal phosphate</keyword>
<organism evidence="3 4">
    <name type="scientific">Stieleria marina</name>
    <dbReference type="NCBI Taxonomy" id="1930275"/>
    <lineage>
        <taxon>Bacteria</taxon>
        <taxon>Pseudomonadati</taxon>
        <taxon>Planctomycetota</taxon>
        <taxon>Planctomycetia</taxon>
        <taxon>Pirellulales</taxon>
        <taxon>Pirellulaceae</taxon>
        <taxon>Stieleria</taxon>
    </lineage>
</organism>
<dbReference type="InterPro" id="IPR015421">
    <property type="entry name" value="PyrdxlP-dep_Trfase_major"/>
</dbReference>
<dbReference type="InterPro" id="IPR015424">
    <property type="entry name" value="PyrdxlP-dep_Trfase"/>
</dbReference>
<evidence type="ECO:0000313" key="3">
    <source>
        <dbReference type="EMBL" id="QDT10139.1"/>
    </source>
</evidence>
<dbReference type="Proteomes" id="UP000319817">
    <property type="component" value="Chromosome"/>
</dbReference>
<keyword evidence="4" id="KW-1185">Reference proteome</keyword>
<dbReference type="PANTHER" id="PTHR43586">
    <property type="entry name" value="CYSTEINE DESULFURASE"/>
    <property type="match status" value="1"/>
</dbReference>
<evidence type="ECO:0000259" key="2">
    <source>
        <dbReference type="Pfam" id="PF00266"/>
    </source>
</evidence>
<dbReference type="GO" id="GO:0031071">
    <property type="term" value="F:cysteine desulfurase activity"/>
    <property type="evidence" value="ECO:0007669"/>
    <property type="project" value="UniProtKB-EC"/>
</dbReference>
<sequence length="408" mass="44704">MSATNQTAQAPAQPNYSAANFSLNSASDPWLQWRQQMPIAQKWAYLDHAAVGPLPSVAAAAIHEFADQASQQGDTVWPQWAAKIEKLRKNAAILVGADADEICMVPNTSTGINLVAEGFPWQEGDNVVVPEGEFPSNLFPWMNQQTRGVQLRTVPRRGEQVCIDDVISHVDQSTRMIAVSWVGYASGYRIDVDELVQRAHEKNVLVFLDAIQGLGIYPLDLAQTPVDFLAADGHKWLLGPEGAGIAMIRRQHLNQLRCGNVGWGSVKNSFNYNSPEFNLRDTAARFEPGSANMVGIAALSANLELFLTVRDQLGASAIGDRIIDLANYLHERLLTIGITSRLPEKRQHQSGIVTFDVDGVDPAEVRQRGLDQQIVVSCRGGGIRASIHAYNNHSDLDRLVDVVAQATR</sequence>
<accession>A0A517NSQ2</accession>
<gene>
    <name evidence="3" type="primary">sufS</name>
    <name evidence="3" type="ORF">K239x_20940</name>
</gene>
<name>A0A517NSQ2_9BACT</name>
<dbReference type="Pfam" id="PF00266">
    <property type="entry name" value="Aminotran_5"/>
    <property type="match status" value="1"/>
</dbReference>
<dbReference type="EC" id="2.8.1.7" evidence="3"/>
<reference evidence="3 4" key="1">
    <citation type="submission" date="2019-02" db="EMBL/GenBank/DDBJ databases">
        <title>Deep-cultivation of Planctomycetes and their phenomic and genomic characterization uncovers novel biology.</title>
        <authorList>
            <person name="Wiegand S."/>
            <person name="Jogler M."/>
            <person name="Boedeker C."/>
            <person name="Pinto D."/>
            <person name="Vollmers J."/>
            <person name="Rivas-Marin E."/>
            <person name="Kohn T."/>
            <person name="Peeters S.H."/>
            <person name="Heuer A."/>
            <person name="Rast P."/>
            <person name="Oberbeckmann S."/>
            <person name="Bunk B."/>
            <person name="Jeske O."/>
            <person name="Meyerdierks A."/>
            <person name="Storesund J.E."/>
            <person name="Kallscheuer N."/>
            <person name="Luecker S."/>
            <person name="Lage O.M."/>
            <person name="Pohl T."/>
            <person name="Merkel B.J."/>
            <person name="Hornburger P."/>
            <person name="Mueller R.-W."/>
            <person name="Bruemmer F."/>
            <person name="Labrenz M."/>
            <person name="Spormann A.M."/>
            <person name="Op den Camp H."/>
            <person name="Overmann J."/>
            <person name="Amann R."/>
            <person name="Jetten M.S.M."/>
            <person name="Mascher T."/>
            <person name="Medema M.H."/>
            <person name="Devos D.P."/>
            <person name="Kaster A.-K."/>
            <person name="Ovreas L."/>
            <person name="Rohde M."/>
            <person name="Galperin M.Y."/>
            <person name="Jogler C."/>
        </authorList>
    </citation>
    <scope>NUCLEOTIDE SEQUENCE [LARGE SCALE GENOMIC DNA]</scope>
    <source>
        <strain evidence="3 4">K23_9</strain>
    </source>
</reference>
<protein>
    <submittedName>
        <fullName evidence="3">Cysteine desulfurase</fullName>
        <ecNumber evidence="3">2.8.1.7</ecNumber>
    </submittedName>
</protein>
<dbReference type="SUPFAM" id="SSF53383">
    <property type="entry name" value="PLP-dependent transferases"/>
    <property type="match status" value="1"/>
</dbReference>
<dbReference type="Gene3D" id="3.40.640.10">
    <property type="entry name" value="Type I PLP-dependent aspartate aminotransferase-like (Major domain)"/>
    <property type="match status" value="1"/>
</dbReference>
<dbReference type="AlphaFoldDB" id="A0A517NSQ2"/>
<proteinExistence type="predicted"/>
<dbReference type="InterPro" id="IPR015422">
    <property type="entry name" value="PyrdxlP-dep_Trfase_small"/>
</dbReference>
<feature type="domain" description="Aminotransferase class V" evidence="2">
    <location>
        <begin position="45"/>
        <end position="399"/>
    </location>
</feature>
<dbReference type="EMBL" id="CP036526">
    <property type="protein sequence ID" value="QDT10139.1"/>
    <property type="molecule type" value="Genomic_DNA"/>
</dbReference>